<dbReference type="Gene3D" id="1.10.10.60">
    <property type="entry name" value="Homeodomain-like"/>
    <property type="match status" value="2"/>
</dbReference>
<dbReference type="Gene3D" id="2.60.120.280">
    <property type="entry name" value="Regulatory protein AraC"/>
    <property type="match status" value="1"/>
</dbReference>
<dbReference type="PROSITE" id="PS00041">
    <property type="entry name" value="HTH_ARAC_FAMILY_1"/>
    <property type="match status" value="1"/>
</dbReference>
<evidence type="ECO:0000256" key="1">
    <source>
        <dbReference type="ARBA" id="ARBA00023015"/>
    </source>
</evidence>
<dbReference type="PANTHER" id="PTHR43280:SF2">
    <property type="entry name" value="HTH-TYPE TRANSCRIPTIONAL REGULATOR EXSA"/>
    <property type="match status" value="1"/>
</dbReference>
<keyword evidence="6" id="KW-1185">Reference proteome</keyword>
<keyword evidence="2" id="KW-0238">DNA-binding</keyword>
<dbReference type="SUPFAM" id="SSF51215">
    <property type="entry name" value="Regulatory protein AraC"/>
    <property type="match status" value="1"/>
</dbReference>
<protein>
    <submittedName>
        <fullName evidence="5">AraC-like ligand binding domain protein</fullName>
    </submittedName>
</protein>
<organism evidence="5 6">
    <name type="scientific">Lentilactobacillus kisonensis DSM 19906 = JCM 15041</name>
    <dbReference type="NCBI Taxonomy" id="1423766"/>
    <lineage>
        <taxon>Bacteria</taxon>
        <taxon>Bacillati</taxon>
        <taxon>Bacillota</taxon>
        <taxon>Bacilli</taxon>
        <taxon>Lactobacillales</taxon>
        <taxon>Lactobacillaceae</taxon>
        <taxon>Lentilactobacillus</taxon>
    </lineage>
</organism>
<dbReference type="SUPFAM" id="SSF46689">
    <property type="entry name" value="Homeodomain-like"/>
    <property type="match status" value="2"/>
</dbReference>
<evidence type="ECO:0000313" key="5">
    <source>
        <dbReference type="EMBL" id="KRL22659.1"/>
    </source>
</evidence>
<dbReference type="GO" id="GO:0003700">
    <property type="term" value="F:DNA-binding transcription factor activity"/>
    <property type="evidence" value="ECO:0007669"/>
    <property type="project" value="InterPro"/>
</dbReference>
<dbReference type="InterPro" id="IPR018062">
    <property type="entry name" value="HTH_AraC-typ_CS"/>
</dbReference>
<sequence>MRVAFNKPNEELPLYCDSIGYHWPQPPIQRSNGYYAYHWLQTETGTGIVTINHQRMVLGPKQGVLFRPRIAHDYHPKDGHNWQTAFLSFNGTLCDQLADFLNLKDFIYIDRVSPELASFISESFNDFNSSNVAAMLDQSVELYKFMVLLRQNKLLKNRHYQDQPIAMPIISYISKHYAETISNEQLAKITKYSITYQNRVFKQVYNMTPLAYLNSYRMKKAKALLLTHPTWEIQKISNQVGFRDPSRFIHQFKRFYKTTPAQFRKFM</sequence>
<dbReference type="SMART" id="SM00342">
    <property type="entry name" value="HTH_ARAC"/>
    <property type="match status" value="1"/>
</dbReference>
<name>A0A0R1P0K8_9LACO</name>
<dbReference type="PATRIC" id="fig|1423766.4.peg.2341"/>
<dbReference type="PANTHER" id="PTHR43280">
    <property type="entry name" value="ARAC-FAMILY TRANSCRIPTIONAL REGULATOR"/>
    <property type="match status" value="1"/>
</dbReference>
<evidence type="ECO:0000256" key="2">
    <source>
        <dbReference type="ARBA" id="ARBA00023125"/>
    </source>
</evidence>
<dbReference type="Proteomes" id="UP000051439">
    <property type="component" value="Unassembled WGS sequence"/>
</dbReference>
<dbReference type="RefSeq" id="WP_056949236.1">
    <property type="nucleotide sequence ID" value="NZ_AZEB01000005.1"/>
</dbReference>
<evidence type="ECO:0000256" key="3">
    <source>
        <dbReference type="ARBA" id="ARBA00023163"/>
    </source>
</evidence>
<evidence type="ECO:0000259" key="4">
    <source>
        <dbReference type="PROSITE" id="PS01124"/>
    </source>
</evidence>
<dbReference type="InterPro" id="IPR003313">
    <property type="entry name" value="AraC-bd"/>
</dbReference>
<comment type="caution">
    <text evidence="5">The sequence shown here is derived from an EMBL/GenBank/DDBJ whole genome shotgun (WGS) entry which is preliminary data.</text>
</comment>
<dbReference type="EMBL" id="AZEB01000005">
    <property type="protein sequence ID" value="KRL22659.1"/>
    <property type="molecule type" value="Genomic_DNA"/>
</dbReference>
<dbReference type="PROSITE" id="PS01124">
    <property type="entry name" value="HTH_ARAC_FAMILY_2"/>
    <property type="match status" value="1"/>
</dbReference>
<dbReference type="InterPro" id="IPR020449">
    <property type="entry name" value="Tscrpt_reg_AraC-type_HTH"/>
</dbReference>
<dbReference type="InterPro" id="IPR009057">
    <property type="entry name" value="Homeodomain-like_sf"/>
</dbReference>
<dbReference type="PRINTS" id="PR00032">
    <property type="entry name" value="HTHARAC"/>
</dbReference>
<reference evidence="5 6" key="1">
    <citation type="journal article" date="2015" name="Genome Announc.">
        <title>Expanding the biotechnology potential of lactobacilli through comparative genomics of 213 strains and associated genera.</title>
        <authorList>
            <person name="Sun Z."/>
            <person name="Harris H.M."/>
            <person name="McCann A."/>
            <person name="Guo C."/>
            <person name="Argimon S."/>
            <person name="Zhang W."/>
            <person name="Yang X."/>
            <person name="Jeffery I.B."/>
            <person name="Cooney J.C."/>
            <person name="Kagawa T.F."/>
            <person name="Liu W."/>
            <person name="Song Y."/>
            <person name="Salvetti E."/>
            <person name="Wrobel A."/>
            <person name="Rasinkangas P."/>
            <person name="Parkhill J."/>
            <person name="Rea M.C."/>
            <person name="O'Sullivan O."/>
            <person name="Ritari J."/>
            <person name="Douillard F.P."/>
            <person name="Paul Ross R."/>
            <person name="Yang R."/>
            <person name="Briner A.E."/>
            <person name="Felis G.E."/>
            <person name="de Vos W.M."/>
            <person name="Barrangou R."/>
            <person name="Klaenhammer T.R."/>
            <person name="Caufield P.W."/>
            <person name="Cui Y."/>
            <person name="Zhang H."/>
            <person name="O'Toole P.W."/>
        </authorList>
    </citation>
    <scope>NUCLEOTIDE SEQUENCE [LARGE SCALE GENOMIC DNA]</scope>
    <source>
        <strain evidence="5 6">DSM 19906</strain>
    </source>
</reference>
<accession>A0A0R1P0K8</accession>
<dbReference type="InterPro" id="IPR018060">
    <property type="entry name" value="HTH_AraC"/>
</dbReference>
<dbReference type="AlphaFoldDB" id="A0A0R1P0K8"/>
<keyword evidence="3" id="KW-0804">Transcription</keyword>
<gene>
    <name evidence="5" type="ORF">FC98_GL002259</name>
</gene>
<feature type="domain" description="HTH araC/xylS-type" evidence="4">
    <location>
        <begin position="167"/>
        <end position="266"/>
    </location>
</feature>
<dbReference type="GO" id="GO:0043565">
    <property type="term" value="F:sequence-specific DNA binding"/>
    <property type="evidence" value="ECO:0007669"/>
    <property type="project" value="InterPro"/>
</dbReference>
<evidence type="ECO:0000313" key="6">
    <source>
        <dbReference type="Proteomes" id="UP000051439"/>
    </source>
</evidence>
<dbReference type="Pfam" id="PF12833">
    <property type="entry name" value="HTH_18"/>
    <property type="match status" value="1"/>
</dbReference>
<dbReference type="InterPro" id="IPR037923">
    <property type="entry name" value="HTH-like"/>
</dbReference>
<keyword evidence="1" id="KW-0805">Transcription regulation</keyword>
<dbReference type="Pfam" id="PF02311">
    <property type="entry name" value="AraC_binding"/>
    <property type="match status" value="1"/>
</dbReference>
<proteinExistence type="predicted"/>